<comment type="similarity">
    <text evidence="4">Belongs to the FKBP-type PPIase family.</text>
</comment>
<evidence type="ECO:0000256" key="4">
    <source>
        <dbReference type="RuleBase" id="RU003915"/>
    </source>
</evidence>
<sequence>MDLKRCCYLLCLIIGLSSCEGPQPRRPVKVKTGSFFKASADRSKKLLAQEEAAIQEIIAKDSEHTYQHSSYGSWYYYNQKNESANYTPQPDDLVTLTYNIVTFENDTLYSNEDIGIIKYKVDKQELFQGLRNSVKLLKENETATFLFPSSLAYGYHGDDNKIGVSVPIKVTISLLEIEKQNEQIQN</sequence>
<keyword evidence="2 3" id="KW-0697">Rotamase</keyword>
<dbReference type="InterPro" id="IPR019869">
    <property type="entry name" value="Motility-assoc_PPIase_GldI"/>
</dbReference>
<evidence type="ECO:0000259" key="5">
    <source>
        <dbReference type="PROSITE" id="PS50059"/>
    </source>
</evidence>
<dbReference type="Pfam" id="PF00254">
    <property type="entry name" value="FKBP_C"/>
    <property type="match status" value="1"/>
</dbReference>
<organism evidence="6 7">
    <name type="scientific">Kriegella aquimaris</name>
    <dbReference type="NCBI Taxonomy" id="192904"/>
    <lineage>
        <taxon>Bacteria</taxon>
        <taxon>Pseudomonadati</taxon>
        <taxon>Bacteroidota</taxon>
        <taxon>Flavobacteriia</taxon>
        <taxon>Flavobacteriales</taxon>
        <taxon>Flavobacteriaceae</taxon>
        <taxon>Kriegella</taxon>
    </lineage>
</organism>
<reference evidence="6 7" key="1">
    <citation type="submission" date="2016-10" db="EMBL/GenBank/DDBJ databases">
        <authorList>
            <person name="de Groot N.N."/>
        </authorList>
    </citation>
    <scope>NUCLEOTIDE SEQUENCE [LARGE SCALE GENOMIC DNA]</scope>
    <source>
        <strain evidence="6 7">DSM 19886</strain>
    </source>
</reference>
<name>A0A1G9JXH2_9FLAO</name>
<dbReference type="Gene3D" id="3.10.50.40">
    <property type="match status" value="1"/>
</dbReference>
<dbReference type="PROSITE" id="PS51257">
    <property type="entry name" value="PROKAR_LIPOPROTEIN"/>
    <property type="match status" value="1"/>
</dbReference>
<dbReference type="EC" id="5.2.1.8" evidence="4"/>
<dbReference type="RefSeq" id="WP_089885407.1">
    <property type="nucleotide sequence ID" value="NZ_FNGV01000001.1"/>
</dbReference>
<evidence type="ECO:0000256" key="1">
    <source>
        <dbReference type="ARBA" id="ARBA00000971"/>
    </source>
</evidence>
<dbReference type="NCBIfam" id="TIGR03516">
    <property type="entry name" value="ppisom_GldI"/>
    <property type="match status" value="1"/>
</dbReference>
<dbReference type="OrthoDB" id="1093155at2"/>
<dbReference type="STRING" id="192904.SAMN04488514_101757"/>
<feature type="domain" description="PPIase FKBP-type" evidence="5">
    <location>
        <begin position="91"/>
        <end position="178"/>
    </location>
</feature>
<dbReference type="PROSITE" id="PS50059">
    <property type="entry name" value="FKBP_PPIASE"/>
    <property type="match status" value="1"/>
</dbReference>
<evidence type="ECO:0000313" key="7">
    <source>
        <dbReference type="Proteomes" id="UP000199440"/>
    </source>
</evidence>
<keyword evidence="3 4" id="KW-0413">Isomerase</keyword>
<dbReference type="InterPro" id="IPR001179">
    <property type="entry name" value="PPIase_FKBP_dom"/>
</dbReference>
<dbReference type="EMBL" id="FNGV01000001">
    <property type="protein sequence ID" value="SDL42297.1"/>
    <property type="molecule type" value="Genomic_DNA"/>
</dbReference>
<dbReference type="GO" id="GO:0003755">
    <property type="term" value="F:peptidyl-prolyl cis-trans isomerase activity"/>
    <property type="evidence" value="ECO:0007669"/>
    <property type="project" value="UniProtKB-UniRule"/>
</dbReference>
<evidence type="ECO:0000313" key="6">
    <source>
        <dbReference type="EMBL" id="SDL42297.1"/>
    </source>
</evidence>
<gene>
    <name evidence="6" type="ORF">SAMN04488514_101757</name>
</gene>
<protein>
    <recommendedName>
        <fullName evidence="4">Peptidyl-prolyl cis-trans isomerase</fullName>
        <ecNumber evidence="4">5.2.1.8</ecNumber>
    </recommendedName>
</protein>
<proteinExistence type="inferred from homology"/>
<evidence type="ECO:0000256" key="2">
    <source>
        <dbReference type="ARBA" id="ARBA00023110"/>
    </source>
</evidence>
<dbReference type="SUPFAM" id="SSF54534">
    <property type="entry name" value="FKBP-like"/>
    <property type="match status" value="1"/>
</dbReference>
<dbReference type="InterPro" id="IPR046357">
    <property type="entry name" value="PPIase_dom_sf"/>
</dbReference>
<evidence type="ECO:0000256" key="3">
    <source>
        <dbReference type="PROSITE-ProRule" id="PRU00277"/>
    </source>
</evidence>
<keyword evidence="7" id="KW-1185">Reference proteome</keyword>
<comment type="catalytic activity">
    <reaction evidence="1 3 4">
        <text>[protein]-peptidylproline (omega=180) = [protein]-peptidylproline (omega=0)</text>
        <dbReference type="Rhea" id="RHEA:16237"/>
        <dbReference type="Rhea" id="RHEA-COMP:10747"/>
        <dbReference type="Rhea" id="RHEA-COMP:10748"/>
        <dbReference type="ChEBI" id="CHEBI:83833"/>
        <dbReference type="ChEBI" id="CHEBI:83834"/>
        <dbReference type="EC" id="5.2.1.8"/>
    </reaction>
</comment>
<accession>A0A1G9JXH2</accession>
<dbReference type="Proteomes" id="UP000199440">
    <property type="component" value="Unassembled WGS sequence"/>
</dbReference>
<dbReference type="AlphaFoldDB" id="A0A1G9JXH2"/>